<accession>A0A931CXZ2</accession>
<dbReference type="Gene3D" id="3.30.70.120">
    <property type="match status" value="1"/>
</dbReference>
<dbReference type="PANTHER" id="PTHR30115:SF11">
    <property type="entry name" value="NITROGEN REGULATORY PROTEIN P-II HOMOLOG"/>
    <property type="match status" value="1"/>
</dbReference>
<proteinExistence type="predicted"/>
<dbReference type="InterPro" id="IPR015867">
    <property type="entry name" value="N-reg_PII/ATP_PRibTrfase_C"/>
</dbReference>
<comment type="caution">
    <text evidence="1">The sequence shown here is derived from an EMBL/GenBank/DDBJ whole genome shotgun (WGS) entry which is preliminary data.</text>
</comment>
<gene>
    <name evidence="1" type="ORF">H0S81_06020</name>
</gene>
<dbReference type="EMBL" id="JACCQK010000322">
    <property type="protein sequence ID" value="MBG0779466.1"/>
    <property type="molecule type" value="Genomic_DNA"/>
</dbReference>
<dbReference type="GO" id="GO:0006808">
    <property type="term" value="P:regulation of nitrogen utilization"/>
    <property type="evidence" value="ECO:0007669"/>
    <property type="project" value="InterPro"/>
</dbReference>
<protein>
    <submittedName>
        <fullName evidence="1">P-II family nitrogen regulator</fullName>
    </submittedName>
</protein>
<organism evidence="1 2">
    <name type="scientific">Desulfotignum balticum</name>
    <dbReference type="NCBI Taxonomy" id="115781"/>
    <lineage>
        <taxon>Bacteria</taxon>
        <taxon>Pseudomonadati</taxon>
        <taxon>Thermodesulfobacteriota</taxon>
        <taxon>Desulfobacteria</taxon>
        <taxon>Desulfobacterales</taxon>
        <taxon>Desulfobacteraceae</taxon>
        <taxon>Desulfotignum</taxon>
    </lineage>
</organism>
<sequence length="126" mass="13728">MKEVMAVIRMNMINKTKRALIDADISSMTAFEVLGRGKGLVDLKLLKGAEQGYEEAIAQLGQGGRLIPKRAISIVVPQKLVAKTVKTIIEANHTGKSGDGVIWVMPIFDALSVRTSEFGDKVLDEF</sequence>
<dbReference type="AlphaFoldDB" id="A0A931CXZ2"/>
<dbReference type="Proteomes" id="UP000706172">
    <property type="component" value="Unassembled WGS sequence"/>
</dbReference>
<dbReference type="GO" id="GO:0005829">
    <property type="term" value="C:cytosol"/>
    <property type="evidence" value="ECO:0007669"/>
    <property type="project" value="TreeGrafter"/>
</dbReference>
<name>A0A931CXZ2_9BACT</name>
<dbReference type="InterPro" id="IPR002187">
    <property type="entry name" value="N-reg_PII"/>
</dbReference>
<dbReference type="SUPFAM" id="SSF54913">
    <property type="entry name" value="GlnB-like"/>
    <property type="match status" value="1"/>
</dbReference>
<dbReference type="PRINTS" id="PR00340">
    <property type="entry name" value="PIIGLNB"/>
</dbReference>
<dbReference type="PROSITE" id="PS51343">
    <property type="entry name" value="PII_GLNB_DOM"/>
    <property type="match status" value="1"/>
</dbReference>
<dbReference type="GO" id="GO:0030234">
    <property type="term" value="F:enzyme regulator activity"/>
    <property type="evidence" value="ECO:0007669"/>
    <property type="project" value="InterPro"/>
</dbReference>
<evidence type="ECO:0000313" key="2">
    <source>
        <dbReference type="Proteomes" id="UP000706172"/>
    </source>
</evidence>
<dbReference type="GO" id="GO:0005524">
    <property type="term" value="F:ATP binding"/>
    <property type="evidence" value="ECO:0007669"/>
    <property type="project" value="TreeGrafter"/>
</dbReference>
<evidence type="ECO:0000313" key="1">
    <source>
        <dbReference type="EMBL" id="MBG0779466.1"/>
    </source>
</evidence>
<dbReference type="InterPro" id="IPR011322">
    <property type="entry name" value="N-reg_PII-like_a/b"/>
</dbReference>
<reference evidence="1" key="1">
    <citation type="submission" date="2020-07" db="EMBL/GenBank/DDBJ databases">
        <title>Severe corrosion of carbon steel in oil field produced water can be linked to methanogenic archaea containing a special type of NiFe hydrogenase.</title>
        <authorList>
            <person name="Lahme S."/>
            <person name="Mand J."/>
            <person name="Longwell J."/>
            <person name="Smith R."/>
            <person name="Enning D."/>
        </authorList>
    </citation>
    <scope>NUCLEOTIDE SEQUENCE</scope>
    <source>
        <strain evidence="1">MIC098Bin6</strain>
    </source>
</reference>
<dbReference type="PANTHER" id="PTHR30115">
    <property type="entry name" value="NITROGEN REGULATORY PROTEIN P-II"/>
    <property type="match status" value="1"/>
</dbReference>
<dbReference type="SMART" id="SM00938">
    <property type="entry name" value="P-II"/>
    <property type="match status" value="1"/>
</dbReference>
<dbReference type="Pfam" id="PF00543">
    <property type="entry name" value="P-II"/>
    <property type="match status" value="1"/>
</dbReference>